<dbReference type="Gene3D" id="2.60.40.10">
    <property type="entry name" value="Immunoglobulins"/>
    <property type="match status" value="1"/>
</dbReference>
<dbReference type="Proteomes" id="UP001589854">
    <property type="component" value="Unassembled WGS sequence"/>
</dbReference>
<reference evidence="5 6" key="1">
    <citation type="submission" date="2024-09" db="EMBL/GenBank/DDBJ databases">
        <authorList>
            <person name="Sun Q."/>
            <person name="Mori K."/>
        </authorList>
    </citation>
    <scope>NUCLEOTIDE SEQUENCE [LARGE SCALE GENOMIC DNA]</scope>
    <source>
        <strain evidence="5 6">CCM 7228</strain>
    </source>
</reference>
<protein>
    <submittedName>
        <fullName evidence="5">Beta-glucosidase</fullName>
    </submittedName>
</protein>
<keyword evidence="2" id="KW-0378">Hydrolase</keyword>
<evidence type="ECO:0000313" key="6">
    <source>
        <dbReference type="Proteomes" id="UP001589854"/>
    </source>
</evidence>
<feature type="chain" id="PRO_5045415879" evidence="3">
    <location>
        <begin position="26"/>
        <end position="802"/>
    </location>
</feature>
<dbReference type="InterPro" id="IPR017853">
    <property type="entry name" value="GH"/>
</dbReference>
<proteinExistence type="inferred from homology"/>
<comment type="similarity">
    <text evidence="1">Belongs to the glycosyl hydrolase 3 family.</text>
</comment>
<evidence type="ECO:0000259" key="4">
    <source>
        <dbReference type="SMART" id="SM01217"/>
    </source>
</evidence>
<dbReference type="InterPro" id="IPR036962">
    <property type="entry name" value="Glyco_hydro_3_N_sf"/>
</dbReference>
<dbReference type="PANTHER" id="PTHR42715">
    <property type="entry name" value="BETA-GLUCOSIDASE"/>
    <property type="match status" value="1"/>
</dbReference>
<evidence type="ECO:0000256" key="3">
    <source>
        <dbReference type="SAM" id="SignalP"/>
    </source>
</evidence>
<dbReference type="Pfam" id="PF14310">
    <property type="entry name" value="Fn3-like"/>
    <property type="match status" value="1"/>
</dbReference>
<dbReference type="InterPro" id="IPR050288">
    <property type="entry name" value="Cellulose_deg_GH3"/>
</dbReference>
<feature type="domain" description="Fibronectin type III-like" evidence="4">
    <location>
        <begin position="695"/>
        <end position="766"/>
    </location>
</feature>
<organism evidence="5 6">
    <name type="scientific">Metabacillus herbersteinensis</name>
    <dbReference type="NCBI Taxonomy" id="283816"/>
    <lineage>
        <taxon>Bacteria</taxon>
        <taxon>Bacillati</taxon>
        <taxon>Bacillota</taxon>
        <taxon>Bacilli</taxon>
        <taxon>Bacillales</taxon>
        <taxon>Bacillaceae</taxon>
        <taxon>Metabacillus</taxon>
    </lineage>
</organism>
<gene>
    <name evidence="5" type="ORF">ACFFIX_22085</name>
</gene>
<evidence type="ECO:0000256" key="1">
    <source>
        <dbReference type="ARBA" id="ARBA00005336"/>
    </source>
</evidence>
<dbReference type="InterPro" id="IPR026891">
    <property type="entry name" value="Fn3-like"/>
</dbReference>
<dbReference type="InterPro" id="IPR013783">
    <property type="entry name" value="Ig-like_fold"/>
</dbReference>
<keyword evidence="6" id="KW-1185">Reference proteome</keyword>
<dbReference type="InterPro" id="IPR002772">
    <property type="entry name" value="Glyco_hydro_3_C"/>
</dbReference>
<dbReference type="EMBL" id="JBHLVO010000029">
    <property type="protein sequence ID" value="MFC0274045.1"/>
    <property type="molecule type" value="Genomic_DNA"/>
</dbReference>
<dbReference type="PRINTS" id="PR00133">
    <property type="entry name" value="GLHYDRLASE3"/>
</dbReference>
<dbReference type="SUPFAM" id="SSF51445">
    <property type="entry name" value="(Trans)glycosidases"/>
    <property type="match status" value="1"/>
</dbReference>
<dbReference type="Pfam" id="PF01915">
    <property type="entry name" value="Glyco_hydro_3_C"/>
    <property type="match status" value="1"/>
</dbReference>
<dbReference type="SMART" id="SM01217">
    <property type="entry name" value="Fn3_like"/>
    <property type="match status" value="1"/>
</dbReference>
<accession>A0ABV6GKJ4</accession>
<dbReference type="SUPFAM" id="SSF52279">
    <property type="entry name" value="Beta-D-glucan exohydrolase, C-terminal domain"/>
    <property type="match status" value="1"/>
</dbReference>
<name>A0ABV6GKJ4_9BACI</name>
<sequence length="802" mass="87077">MLKKMKKKRRQKALAIALASGVVISGLSFESVITENSASAQIHGITKNGYKNVEVQQVSTPQLVDEASIDSVVAEMTLQEKSFLVVGGNKGGLTDENGEIIGGQATKVPGAAGQTQAIPRLGIPAIVMADGPMGVRINATRTNDDKTYYATKFPSPTVLASTWDTKLVKEVGGATSDEMKAYGIDLLLAPGMNIQSYLLNGRNFEYFSEDPVVTGKMATAFVNAVEDNGVGTTIKHFAAFNQRTNNNGNMVVSQRALREIYLKGFEMTVKEADPWTIMDSYNQVNGTYATENKELLTDVLRKDFGFTGFAMTDWEFGARNIVKQVEAGTNLFMPGSAAQSQSIIDSVNNGSLDEAILDRNVKEILRIVVKTPTFKGAVASNNPDLEAGAKVARKAAADGMVLLQNKKSALPIQNNVSASLFGVPISEINTGGRGSALVNAQNQIGITKGLKNAGFTLNESLIEKYGEYVSDLRSQDAYKGTPGTFGSVGPKLPEMDISEDVLEAAKNTDVGIVVIGTAPGSYANDRAQEDFYLSESQQEMVENVSNAYRAKGKKVIAVLNVEGPIEVESWKDRVDGIVLAWQPGQELGNAVADVLTGKVNPSGKLPQTFPVDYSDLPYADRYPGSASGFPYEEDIYVGYRYNSTFNVKPSYEFGFGLSYTTFDYSKVRVTNNGNFKNKITVHATVKNTGDTTGREAVQVYVSAPDGKLEKPELELKTFAKTENLRPGKKENLKFELDAKDLASFNEDLSAWIVEKGSYEVRVGASSENIKDIATFKVDKDIIVEKVSDVLEPQVEFERLSKY</sequence>
<comment type="caution">
    <text evidence="5">The sequence shown here is derived from an EMBL/GenBank/DDBJ whole genome shotgun (WGS) entry which is preliminary data.</text>
</comment>
<evidence type="ECO:0000313" key="5">
    <source>
        <dbReference type="EMBL" id="MFC0274045.1"/>
    </source>
</evidence>
<dbReference type="InterPro" id="IPR001764">
    <property type="entry name" value="Glyco_hydro_3_N"/>
</dbReference>
<keyword evidence="3" id="KW-0732">Signal</keyword>
<dbReference type="InterPro" id="IPR036881">
    <property type="entry name" value="Glyco_hydro_3_C_sf"/>
</dbReference>
<dbReference type="RefSeq" id="WP_378937910.1">
    <property type="nucleotide sequence ID" value="NZ_JBHLVO010000029.1"/>
</dbReference>
<dbReference type="PANTHER" id="PTHR42715:SF10">
    <property type="entry name" value="BETA-GLUCOSIDASE"/>
    <property type="match status" value="1"/>
</dbReference>
<dbReference type="Gene3D" id="3.20.20.300">
    <property type="entry name" value="Glycoside hydrolase, family 3, N-terminal domain"/>
    <property type="match status" value="1"/>
</dbReference>
<evidence type="ECO:0000256" key="2">
    <source>
        <dbReference type="ARBA" id="ARBA00022801"/>
    </source>
</evidence>
<dbReference type="Pfam" id="PF00933">
    <property type="entry name" value="Glyco_hydro_3"/>
    <property type="match status" value="1"/>
</dbReference>
<dbReference type="Gene3D" id="3.40.50.1700">
    <property type="entry name" value="Glycoside hydrolase family 3 C-terminal domain"/>
    <property type="match status" value="1"/>
</dbReference>
<feature type="signal peptide" evidence="3">
    <location>
        <begin position="1"/>
        <end position="25"/>
    </location>
</feature>